<keyword evidence="4" id="KW-1185">Reference proteome</keyword>
<protein>
    <recommendedName>
        <fullName evidence="2">Rab-GAP TBC domain-containing protein</fullName>
    </recommendedName>
</protein>
<dbReference type="InterPro" id="IPR000195">
    <property type="entry name" value="Rab-GAP-TBC_dom"/>
</dbReference>
<dbReference type="InterPro" id="IPR035969">
    <property type="entry name" value="Rab-GAP_TBC_sf"/>
</dbReference>
<dbReference type="Gene3D" id="1.10.472.80">
    <property type="entry name" value="Ypt/Rab-GAP domain of gyp1p, domain 3"/>
    <property type="match status" value="1"/>
</dbReference>
<gene>
    <name evidence="3" type="ORF">ERUC_LOCUS5841</name>
</gene>
<dbReference type="EMBL" id="CAKOAT010072599">
    <property type="protein sequence ID" value="CAH8310958.1"/>
    <property type="molecule type" value="Genomic_DNA"/>
</dbReference>
<sequence>MISPANSAISRNSGEIGYQIRRDQTISPMNVMSSPNKPDLVYLDQYDRVELPRLRHERDLNPYLTTSELSQLMKWKLSRGKWRPRLLDFVSSLEDSVVKSASEKAFKALPNISNAVKELTILKGVGPATASAVFASYAPDISPFKSDEVQCSYGLRVDEYSCQEEGGFIKGEKEDEKVKSSPGFDDAKSSKGASENDSEDDEFYDIERSDSQDGLSSDGTSVSGIPVTGDVTSFAVSTWPWKEELEVPIRGGVPMALRGSSRNSIAQEDTQHVDEKGSNTESLAVVEKWKGQIEKAMNFFAALLLLLMPEENAFWALTGIIDEYFNGYYSEDMIESQVDQLVLEELVRERFPKLVHHLDYLGVQVAWVIGPWFLSIFMNMLPWESGQVLNIRIERSC</sequence>
<accession>A0ABC8J2S2</accession>
<name>A0ABC8J2S2_ERUVS</name>
<dbReference type="Gene3D" id="1.10.8.270">
    <property type="entry name" value="putative rabgap domain of human tbc1 domain family member 14 like domains"/>
    <property type="match status" value="1"/>
</dbReference>
<evidence type="ECO:0000256" key="1">
    <source>
        <dbReference type="SAM" id="MobiDB-lite"/>
    </source>
</evidence>
<comment type="caution">
    <text evidence="3">The sequence shown here is derived from an EMBL/GenBank/DDBJ whole genome shotgun (WGS) entry which is preliminary data.</text>
</comment>
<dbReference type="AlphaFoldDB" id="A0ABC8J2S2"/>
<dbReference type="PROSITE" id="PS50086">
    <property type="entry name" value="TBC_RABGAP"/>
    <property type="match status" value="1"/>
</dbReference>
<evidence type="ECO:0000313" key="3">
    <source>
        <dbReference type="EMBL" id="CAH8310958.1"/>
    </source>
</evidence>
<evidence type="ECO:0000259" key="2">
    <source>
        <dbReference type="PROSITE" id="PS50086"/>
    </source>
</evidence>
<evidence type="ECO:0000313" key="4">
    <source>
        <dbReference type="Proteomes" id="UP001642260"/>
    </source>
</evidence>
<dbReference type="Proteomes" id="UP001642260">
    <property type="component" value="Unassembled WGS sequence"/>
</dbReference>
<dbReference type="PANTHER" id="PTHR21521:SF0">
    <property type="entry name" value="AMUN, ISOFORM A"/>
    <property type="match status" value="1"/>
</dbReference>
<dbReference type="SUPFAM" id="SSF47923">
    <property type="entry name" value="Ypt/Rab-GAP domain of gyp1p"/>
    <property type="match status" value="1"/>
</dbReference>
<dbReference type="PANTHER" id="PTHR21521">
    <property type="entry name" value="AMUN, ISOFORM A"/>
    <property type="match status" value="1"/>
</dbReference>
<feature type="domain" description="Rab-GAP TBC" evidence="2">
    <location>
        <begin position="231"/>
        <end position="397"/>
    </location>
</feature>
<feature type="region of interest" description="Disordered" evidence="1">
    <location>
        <begin position="171"/>
        <end position="202"/>
    </location>
</feature>
<organism evidence="3 4">
    <name type="scientific">Eruca vesicaria subsp. sativa</name>
    <name type="common">Garden rocket</name>
    <name type="synonym">Eruca sativa</name>
    <dbReference type="NCBI Taxonomy" id="29727"/>
    <lineage>
        <taxon>Eukaryota</taxon>
        <taxon>Viridiplantae</taxon>
        <taxon>Streptophyta</taxon>
        <taxon>Embryophyta</taxon>
        <taxon>Tracheophyta</taxon>
        <taxon>Spermatophyta</taxon>
        <taxon>Magnoliopsida</taxon>
        <taxon>eudicotyledons</taxon>
        <taxon>Gunneridae</taxon>
        <taxon>Pentapetalae</taxon>
        <taxon>rosids</taxon>
        <taxon>malvids</taxon>
        <taxon>Brassicales</taxon>
        <taxon>Brassicaceae</taxon>
        <taxon>Brassiceae</taxon>
        <taxon>Eruca</taxon>
    </lineage>
</organism>
<proteinExistence type="predicted"/>
<feature type="compositionally biased region" description="Basic and acidic residues" evidence="1">
    <location>
        <begin position="171"/>
        <end position="189"/>
    </location>
</feature>
<reference evidence="3 4" key="1">
    <citation type="submission" date="2022-03" db="EMBL/GenBank/DDBJ databases">
        <authorList>
            <person name="Macdonald S."/>
            <person name="Ahmed S."/>
            <person name="Newling K."/>
        </authorList>
    </citation>
    <scope>NUCLEOTIDE SEQUENCE [LARGE SCALE GENOMIC DNA]</scope>
</reference>
<dbReference type="Pfam" id="PF00566">
    <property type="entry name" value="RabGAP-TBC"/>
    <property type="match status" value="1"/>
</dbReference>